<evidence type="ECO:0000256" key="2">
    <source>
        <dbReference type="ARBA" id="ARBA00011123"/>
    </source>
</evidence>
<dbReference type="Pfam" id="PF02637">
    <property type="entry name" value="GatB_Yqey"/>
    <property type="match status" value="1"/>
</dbReference>
<protein>
    <recommendedName>
        <fullName evidence="10">Aspartyl/glutamyl-tRNA(Asn/Gln) amidotransferase subunit B</fullName>
        <shortName evidence="10">Asp/Glu-ADT subunit B</shortName>
        <ecNumber evidence="10">6.3.5.-</ecNumber>
    </recommendedName>
</protein>
<dbReference type="NCBIfam" id="NF004012">
    <property type="entry name" value="PRK05477.1-2"/>
    <property type="match status" value="1"/>
</dbReference>
<dbReference type="GO" id="GO:0050566">
    <property type="term" value="F:asparaginyl-tRNA synthase (glutamine-hydrolyzing) activity"/>
    <property type="evidence" value="ECO:0007669"/>
    <property type="project" value="RHEA"/>
</dbReference>
<accession>A0A1F6BRK5</accession>
<evidence type="ECO:0000256" key="3">
    <source>
        <dbReference type="ARBA" id="ARBA00022598"/>
    </source>
</evidence>
<dbReference type="EMBL" id="MFKI01000010">
    <property type="protein sequence ID" value="OGG39551.1"/>
    <property type="molecule type" value="Genomic_DNA"/>
</dbReference>
<dbReference type="Gene3D" id="1.10.10.410">
    <property type="match status" value="1"/>
</dbReference>
<comment type="subunit">
    <text evidence="2 10">Heterotrimer of A, B and C subunits.</text>
</comment>
<dbReference type="GO" id="GO:0006412">
    <property type="term" value="P:translation"/>
    <property type="evidence" value="ECO:0007669"/>
    <property type="project" value="UniProtKB-UniRule"/>
</dbReference>
<evidence type="ECO:0000256" key="8">
    <source>
        <dbReference type="ARBA" id="ARBA00047380"/>
    </source>
</evidence>
<dbReference type="PANTHER" id="PTHR11659:SF0">
    <property type="entry name" value="GLUTAMYL-TRNA(GLN) AMIDOTRANSFERASE SUBUNIT B, MITOCHONDRIAL"/>
    <property type="match status" value="1"/>
</dbReference>
<dbReference type="NCBIfam" id="NF004014">
    <property type="entry name" value="PRK05477.1-4"/>
    <property type="match status" value="1"/>
</dbReference>
<dbReference type="InterPro" id="IPR006075">
    <property type="entry name" value="Asn/Gln-tRNA_Trfase_suB/E_cat"/>
</dbReference>
<dbReference type="GO" id="GO:0070681">
    <property type="term" value="P:glutaminyl-tRNAGln biosynthesis via transamidation"/>
    <property type="evidence" value="ECO:0007669"/>
    <property type="project" value="TreeGrafter"/>
</dbReference>
<dbReference type="AlphaFoldDB" id="A0A1F6BRK5"/>
<keyword evidence="5 10" id="KW-0067">ATP-binding</keyword>
<dbReference type="SUPFAM" id="SSF55931">
    <property type="entry name" value="Glutamine synthetase/guanido kinase"/>
    <property type="match status" value="1"/>
</dbReference>
<dbReference type="InterPro" id="IPR042114">
    <property type="entry name" value="GatB_C_1"/>
</dbReference>
<proteinExistence type="inferred from homology"/>
<evidence type="ECO:0000256" key="4">
    <source>
        <dbReference type="ARBA" id="ARBA00022741"/>
    </source>
</evidence>
<evidence type="ECO:0000313" key="12">
    <source>
        <dbReference type="EMBL" id="OGG39551.1"/>
    </source>
</evidence>
<dbReference type="PANTHER" id="PTHR11659">
    <property type="entry name" value="GLUTAMYL-TRNA GLN AMIDOTRANSFERASE SUBUNIT B MITOCHONDRIAL AND PROKARYOTIC PET112-RELATED"/>
    <property type="match status" value="1"/>
</dbReference>
<dbReference type="InterPro" id="IPR018027">
    <property type="entry name" value="Asn/Gln_amidotransferase"/>
</dbReference>
<keyword evidence="6 10" id="KW-0648">Protein biosynthesis</keyword>
<dbReference type="HAMAP" id="MF_00121">
    <property type="entry name" value="GatB"/>
    <property type="match status" value="1"/>
</dbReference>
<dbReference type="InterPro" id="IPR014746">
    <property type="entry name" value="Gln_synth/guanido_kin_cat_dom"/>
</dbReference>
<comment type="catalytic activity">
    <reaction evidence="9 10">
        <text>L-glutamyl-tRNA(Gln) + L-glutamine + ATP + H2O = L-glutaminyl-tRNA(Gln) + L-glutamate + ADP + phosphate + H(+)</text>
        <dbReference type="Rhea" id="RHEA:17521"/>
        <dbReference type="Rhea" id="RHEA-COMP:9681"/>
        <dbReference type="Rhea" id="RHEA-COMP:9684"/>
        <dbReference type="ChEBI" id="CHEBI:15377"/>
        <dbReference type="ChEBI" id="CHEBI:15378"/>
        <dbReference type="ChEBI" id="CHEBI:29985"/>
        <dbReference type="ChEBI" id="CHEBI:30616"/>
        <dbReference type="ChEBI" id="CHEBI:43474"/>
        <dbReference type="ChEBI" id="CHEBI:58359"/>
        <dbReference type="ChEBI" id="CHEBI:78520"/>
        <dbReference type="ChEBI" id="CHEBI:78521"/>
        <dbReference type="ChEBI" id="CHEBI:456216"/>
    </reaction>
</comment>
<comment type="caution">
    <text evidence="12">The sequence shown here is derived from an EMBL/GenBank/DDBJ whole genome shotgun (WGS) entry which is preliminary data.</text>
</comment>
<name>A0A1F6BRK5_9BACT</name>
<evidence type="ECO:0000256" key="7">
    <source>
        <dbReference type="ARBA" id="ARBA00024799"/>
    </source>
</evidence>
<organism evidence="12 13">
    <name type="scientific">Candidatus Jorgensenbacteria bacterium GWC1_48_12</name>
    <dbReference type="NCBI Taxonomy" id="1798469"/>
    <lineage>
        <taxon>Bacteria</taxon>
        <taxon>Candidatus Joergenseniibacteriota</taxon>
    </lineage>
</organism>
<comment type="similarity">
    <text evidence="1 10">Belongs to the GatB/GatE family. GatB subfamily.</text>
</comment>
<keyword evidence="4 10" id="KW-0547">Nucleotide-binding</keyword>
<dbReference type="InterPro" id="IPR023168">
    <property type="entry name" value="GatB_Yqey_C_2"/>
</dbReference>
<comment type="function">
    <text evidence="7 10">Allows the formation of correctly charged Asn-tRNA(Asn) or Gln-tRNA(Gln) through the transamidation of misacylated Asp-tRNA(Asn) or Glu-tRNA(Gln) in organisms which lack either or both of asparaginyl-tRNA or glutaminyl-tRNA synthetases. The reaction takes place in the presence of glutamine and ATP through an activated phospho-Asp-tRNA(Asn) or phospho-Glu-tRNA(Gln).</text>
</comment>
<dbReference type="SMART" id="SM00845">
    <property type="entry name" value="GatB_Yqey"/>
    <property type="match status" value="1"/>
</dbReference>
<evidence type="ECO:0000256" key="5">
    <source>
        <dbReference type="ARBA" id="ARBA00022840"/>
    </source>
</evidence>
<dbReference type="InterPro" id="IPR017959">
    <property type="entry name" value="Asn/Gln-tRNA_amidoTrfase_suB/E"/>
</dbReference>
<comment type="catalytic activity">
    <reaction evidence="8 10">
        <text>L-aspartyl-tRNA(Asn) + L-glutamine + ATP + H2O = L-asparaginyl-tRNA(Asn) + L-glutamate + ADP + phosphate + 2 H(+)</text>
        <dbReference type="Rhea" id="RHEA:14513"/>
        <dbReference type="Rhea" id="RHEA-COMP:9674"/>
        <dbReference type="Rhea" id="RHEA-COMP:9677"/>
        <dbReference type="ChEBI" id="CHEBI:15377"/>
        <dbReference type="ChEBI" id="CHEBI:15378"/>
        <dbReference type="ChEBI" id="CHEBI:29985"/>
        <dbReference type="ChEBI" id="CHEBI:30616"/>
        <dbReference type="ChEBI" id="CHEBI:43474"/>
        <dbReference type="ChEBI" id="CHEBI:58359"/>
        <dbReference type="ChEBI" id="CHEBI:78515"/>
        <dbReference type="ChEBI" id="CHEBI:78516"/>
        <dbReference type="ChEBI" id="CHEBI:456216"/>
    </reaction>
</comment>
<sequence length="479" mass="53976">MSFLPTIGLEVHVELKTRTKMFCACLNDPEETRPNVNVCPICLGHPGTLPTANKQAVEAVIKLGLALGGKIAKDSHFDRKSYFYPDLPKGYQISQYEKPLVEGGLLNGMRIRRVHLEEDAGRLLHEGSPLEGRGRPTSLVDFNRAGVPLMELVTEPDIKNAGEAVNFAKELRFIMRYLGISDADMEKGQMRIEANISLSAGDGGMGTKVEVKNINSFRAVYEAIEYELERQEKLLSEGKKILHETRGWNETKKQTVSQRTKEEAHDYRYFPEPDLPPLSFNKVDIDKVRANIPELPEEKRHRFVKEFGFNLEDVEALIEDKSVADFFEEAASELKSLIPNTDYKVLYNYFTSDLKGLINEKGIVIGDVKIIPEHFAHLAAMVERGELSSRLAKDILLKMFETGDDPEALKKEEKLEFISNEEELKLLAEEIIGKNPKAVEDYKKGKAEAIQFLVGQVMAKTRGQANPEVLRGLFKKLLG</sequence>
<dbReference type="Proteomes" id="UP000179324">
    <property type="component" value="Unassembled WGS sequence"/>
</dbReference>
<gene>
    <name evidence="10" type="primary">gatB</name>
    <name evidence="12" type="ORF">A2127_01235</name>
</gene>
<dbReference type="EC" id="6.3.5.-" evidence="10"/>
<dbReference type="Pfam" id="PF02934">
    <property type="entry name" value="GatB_N"/>
    <property type="match status" value="1"/>
</dbReference>
<evidence type="ECO:0000259" key="11">
    <source>
        <dbReference type="SMART" id="SM00845"/>
    </source>
</evidence>
<keyword evidence="3 10" id="KW-0436">Ligase</keyword>
<dbReference type="InterPro" id="IPR017958">
    <property type="entry name" value="Gln-tRNA_amidoTrfase_suB_CS"/>
</dbReference>
<evidence type="ECO:0000256" key="10">
    <source>
        <dbReference type="HAMAP-Rule" id="MF_00121"/>
    </source>
</evidence>
<reference evidence="12 13" key="1">
    <citation type="journal article" date="2016" name="Nat. Commun.">
        <title>Thousands of microbial genomes shed light on interconnected biogeochemical processes in an aquifer system.</title>
        <authorList>
            <person name="Anantharaman K."/>
            <person name="Brown C.T."/>
            <person name="Hug L.A."/>
            <person name="Sharon I."/>
            <person name="Castelle C.J."/>
            <person name="Probst A.J."/>
            <person name="Thomas B.C."/>
            <person name="Singh A."/>
            <person name="Wilkins M.J."/>
            <person name="Karaoz U."/>
            <person name="Brodie E.L."/>
            <person name="Williams K.H."/>
            <person name="Hubbard S.S."/>
            <person name="Banfield J.F."/>
        </authorList>
    </citation>
    <scope>NUCLEOTIDE SEQUENCE [LARGE SCALE GENOMIC DNA]</scope>
</reference>
<dbReference type="Gene3D" id="1.10.150.380">
    <property type="entry name" value="GatB domain, N-terminal subdomain"/>
    <property type="match status" value="1"/>
</dbReference>
<evidence type="ECO:0000256" key="9">
    <source>
        <dbReference type="ARBA" id="ARBA00047913"/>
    </source>
</evidence>
<dbReference type="GO" id="GO:0050567">
    <property type="term" value="F:glutaminyl-tRNA synthase (glutamine-hydrolyzing) activity"/>
    <property type="evidence" value="ECO:0007669"/>
    <property type="project" value="UniProtKB-UniRule"/>
</dbReference>
<feature type="domain" description="Asn/Gln amidotransferase" evidence="11">
    <location>
        <begin position="325"/>
        <end position="478"/>
    </location>
</feature>
<dbReference type="NCBIfam" id="TIGR00133">
    <property type="entry name" value="gatB"/>
    <property type="match status" value="1"/>
</dbReference>
<dbReference type="InterPro" id="IPR004413">
    <property type="entry name" value="GatB"/>
</dbReference>
<evidence type="ECO:0000256" key="1">
    <source>
        <dbReference type="ARBA" id="ARBA00005306"/>
    </source>
</evidence>
<dbReference type="InterPro" id="IPR003789">
    <property type="entry name" value="Asn/Gln_tRNA_amidoTrase-B-like"/>
</dbReference>
<dbReference type="GO" id="GO:0005524">
    <property type="term" value="F:ATP binding"/>
    <property type="evidence" value="ECO:0007669"/>
    <property type="project" value="UniProtKB-KW"/>
</dbReference>
<evidence type="ECO:0000313" key="13">
    <source>
        <dbReference type="Proteomes" id="UP000179324"/>
    </source>
</evidence>
<evidence type="ECO:0000256" key="6">
    <source>
        <dbReference type="ARBA" id="ARBA00022917"/>
    </source>
</evidence>
<dbReference type="SUPFAM" id="SSF89095">
    <property type="entry name" value="GatB/YqeY motif"/>
    <property type="match status" value="1"/>
</dbReference>
<dbReference type="PROSITE" id="PS01234">
    <property type="entry name" value="GATB"/>
    <property type="match status" value="1"/>
</dbReference>
<dbReference type="FunFam" id="1.10.10.410:FF:000001">
    <property type="entry name" value="Aspartyl/glutamyl-tRNA(Asn/Gln) amidotransferase subunit B"/>
    <property type="match status" value="1"/>
</dbReference>